<dbReference type="Proteomes" id="UP000184518">
    <property type="component" value="Unassembled WGS sequence"/>
</dbReference>
<dbReference type="PROSITE" id="PS51257">
    <property type="entry name" value="PROKAR_LIPOPROTEIN"/>
    <property type="match status" value="1"/>
</dbReference>
<dbReference type="RefSeq" id="WP_143152335.1">
    <property type="nucleotide sequence ID" value="NZ_FQUT01000005.1"/>
</dbReference>
<dbReference type="OrthoDB" id="1256006at2"/>
<keyword evidence="2" id="KW-1185">Reference proteome</keyword>
<gene>
    <name evidence="1" type="ORF">SAMN05443633_105176</name>
</gene>
<sequence>MIKKLAYNTFLILIVLSFFSCSKKENKFDNPIFSFFHELNDKNVDSFMKSYYSEKPDYVLSQYRIVLNQLKNSDITITDYNHYEGEKINIDGDTKNIFIISHDQEIITSVKVEDKKVKYLLSINKGKELIGWL</sequence>
<reference evidence="2" key="1">
    <citation type="submission" date="2016-11" db="EMBL/GenBank/DDBJ databases">
        <authorList>
            <person name="Varghese N."/>
            <person name="Submissions S."/>
        </authorList>
    </citation>
    <scope>NUCLEOTIDE SEQUENCE [LARGE SCALE GENOMIC DNA]</scope>
    <source>
        <strain evidence="2">DSM 27619</strain>
    </source>
</reference>
<dbReference type="EMBL" id="FQUT01000005">
    <property type="protein sequence ID" value="SHF62815.1"/>
    <property type="molecule type" value="Genomic_DNA"/>
</dbReference>
<evidence type="ECO:0000313" key="2">
    <source>
        <dbReference type="Proteomes" id="UP000184518"/>
    </source>
</evidence>
<name>A0A1M5D7G9_9FLAO</name>
<accession>A0A1M5D7G9</accession>
<evidence type="ECO:0000313" key="1">
    <source>
        <dbReference type="EMBL" id="SHF62815.1"/>
    </source>
</evidence>
<protein>
    <submittedName>
        <fullName evidence="1">Uncharacterized protein</fullName>
    </submittedName>
</protein>
<proteinExistence type="predicted"/>
<dbReference type="STRING" id="1416778.SAMN05443633_105176"/>
<dbReference type="AlphaFoldDB" id="A0A1M5D7G9"/>
<organism evidence="1 2">
    <name type="scientific">Chryseobacterium arachidis</name>
    <dbReference type="NCBI Taxonomy" id="1416778"/>
    <lineage>
        <taxon>Bacteria</taxon>
        <taxon>Pseudomonadati</taxon>
        <taxon>Bacteroidota</taxon>
        <taxon>Flavobacteriia</taxon>
        <taxon>Flavobacteriales</taxon>
        <taxon>Weeksellaceae</taxon>
        <taxon>Chryseobacterium group</taxon>
        <taxon>Chryseobacterium</taxon>
    </lineage>
</organism>